<sequence>MTDDRILAALWPGWARTAGTLLAAGAHLRSQCLVCGTRQRVDVSALVTLNGALWSPIDALDRCTIVGCAGSVHYCARRGFDRPWIRLIGDPELVAHAGPEKSAQDATA</sequence>
<comment type="caution">
    <text evidence="1">The sequence shown here is derived from an EMBL/GenBank/DDBJ whole genome shotgun (WGS) entry which is preliminary data.</text>
</comment>
<dbReference type="AlphaFoldDB" id="A0A4Q4ISM3"/>
<gene>
    <name evidence="1" type="ORF">EWH08_19795</name>
</gene>
<accession>A0A4Q4ISM3</accession>
<dbReference type="RefSeq" id="WP_129965722.1">
    <property type="nucleotide sequence ID" value="NZ_JACBZE010000027.1"/>
</dbReference>
<organism evidence="1 2">
    <name type="scientific">Sphingobium indicum</name>
    <dbReference type="NCBI Taxonomy" id="332055"/>
    <lineage>
        <taxon>Bacteria</taxon>
        <taxon>Pseudomonadati</taxon>
        <taxon>Pseudomonadota</taxon>
        <taxon>Alphaproteobacteria</taxon>
        <taxon>Sphingomonadales</taxon>
        <taxon>Sphingomonadaceae</taxon>
        <taxon>Sphingobium</taxon>
    </lineage>
</organism>
<evidence type="ECO:0000313" key="2">
    <source>
        <dbReference type="Proteomes" id="UP000292734"/>
    </source>
</evidence>
<protein>
    <submittedName>
        <fullName evidence="1">Uncharacterized protein</fullName>
    </submittedName>
</protein>
<proteinExistence type="predicted"/>
<reference evidence="1 2" key="1">
    <citation type="submission" date="2019-02" db="EMBL/GenBank/DDBJ databases">
        <authorList>
            <person name="Feng G."/>
        </authorList>
    </citation>
    <scope>NUCLEOTIDE SEQUENCE [LARGE SCALE GENOMIC DNA]</scope>
    <source>
        <strain evidence="1 2">DSM 26779</strain>
    </source>
</reference>
<dbReference type="EMBL" id="SEOM01000024">
    <property type="protein sequence ID" value="RYL96463.1"/>
    <property type="molecule type" value="Genomic_DNA"/>
</dbReference>
<name>A0A4Q4ISM3_9SPHN</name>
<evidence type="ECO:0000313" key="1">
    <source>
        <dbReference type="EMBL" id="RYL96463.1"/>
    </source>
</evidence>
<dbReference type="Proteomes" id="UP000292734">
    <property type="component" value="Unassembled WGS sequence"/>
</dbReference>